<dbReference type="GO" id="GO:0004984">
    <property type="term" value="F:olfactory receptor activity"/>
    <property type="evidence" value="ECO:0007669"/>
    <property type="project" value="InterPro"/>
</dbReference>
<comment type="similarity">
    <text evidence="9">Belongs to the insect chemoreceptor superfamily. Heteromeric odorant receptor channel (TC 1.A.69) family.</text>
</comment>
<evidence type="ECO:0000256" key="4">
    <source>
        <dbReference type="ARBA" id="ARBA00022725"/>
    </source>
</evidence>
<dbReference type="EMBL" id="MK558326">
    <property type="protein sequence ID" value="QEI46827.1"/>
    <property type="molecule type" value="mRNA"/>
</dbReference>
<evidence type="ECO:0000256" key="2">
    <source>
        <dbReference type="ARBA" id="ARBA00022606"/>
    </source>
</evidence>
<proteinExistence type="evidence at transcript level"/>
<dbReference type="GO" id="GO:0007165">
    <property type="term" value="P:signal transduction"/>
    <property type="evidence" value="ECO:0007669"/>
    <property type="project" value="UniProtKB-KW"/>
</dbReference>
<evidence type="ECO:0000256" key="9">
    <source>
        <dbReference type="RuleBase" id="RU351113"/>
    </source>
</evidence>
<evidence type="ECO:0000256" key="8">
    <source>
        <dbReference type="ARBA" id="ARBA00023224"/>
    </source>
</evidence>
<comment type="caution">
    <text evidence="9">Lacks conserved residue(s) required for the propagation of feature annotation.</text>
</comment>
<organism evidence="10">
    <name type="scientific">Galleria mellonella</name>
    <name type="common">Greater wax moth</name>
    <dbReference type="NCBI Taxonomy" id="7137"/>
    <lineage>
        <taxon>Eukaryota</taxon>
        <taxon>Metazoa</taxon>
        <taxon>Ecdysozoa</taxon>
        <taxon>Arthropoda</taxon>
        <taxon>Hexapoda</taxon>
        <taxon>Insecta</taxon>
        <taxon>Pterygota</taxon>
        <taxon>Neoptera</taxon>
        <taxon>Endopterygota</taxon>
        <taxon>Lepidoptera</taxon>
        <taxon>Glossata</taxon>
        <taxon>Ditrysia</taxon>
        <taxon>Pyraloidea</taxon>
        <taxon>Pyralidae</taxon>
        <taxon>Galleriinae</taxon>
        <taxon>Galleria</taxon>
    </lineage>
</organism>
<keyword evidence="3 9" id="KW-0812">Transmembrane</keyword>
<evidence type="ECO:0000313" key="10">
    <source>
        <dbReference type="EMBL" id="QEI46827.1"/>
    </source>
</evidence>
<feature type="transmembrane region" description="Helical" evidence="9">
    <location>
        <begin position="83"/>
        <end position="103"/>
    </location>
</feature>
<evidence type="ECO:0000256" key="6">
    <source>
        <dbReference type="ARBA" id="ARBA00023136"/>
    </source>
</evidence>
<comment type="subcellular location">
    <subcellularLocation>
        <location evidence="9">Cell membrane</location>
        <topology evidence="9">Multi-pass membrane protein</topology>
    </subcellularLocation>
    <subcellularLocation>
        <location evidence="1">Membrane</location>
        <topology evidence="1">Multi-pass membrane protein</topology>
    </subcellularLocation>
</comment>
<feature type="transmembrane region" description="Helical" evidence="9">
    <location>
        <begin position="43"/>
        <end position="71"/>
    </location>
</feature>
<keyword evidence="8 9" id="KW-0807">Transducer</keyword>
<dbReference type="PANTHER" id="PTHR21137:SF44">
    <property type="entry name" value="ODORANT RECEPTOR 13A-RELATED"/>
    <property type="match status" value="1"/>
</dbReference>
<dbReference type="AlphaFoldDB" id="A0A5C0E5Y4"/>
<feature type="transmembrane region" description="Helical" evidence="9">
    <location>
        <begin position="280"/>
        <end position="304"/>
    </location>
</feature>
<dbReference type="PANTHER" id="PTHR21137">
    <property type="entry name" value="ODORANT RECEPTOR"/>
    <property type="match status" value="1"/>
</dbReference>
<dbReference type="GO" id="GO:0005886">
    <property type="term" value="C:plasma membrane"/>
    <property type="evidence" value="ECO:0007669"/>
    <property type="project" value="UniProtKB-SubCell"/>
</dbReference>
<keyword evidence="6 9" id="KW-0472">Membrane</keyword>
<dbReference type="GO" id="GO:0005549">
    <property type="term" value="F:odorant binding"/>
    <property type="evidence" value="ECO:0007669"/>
    <property type="project" value="InterPro"/>
</dbReference>
<keyword evidence="4 9" id="KW-0552">Olfaction</keyword>
<feature type="transmembrane region" description="Helical" evidence="9">
    <location>
        <begin position="144"/>
        <end position="167"/>
    </location>
</feature>
<dbReference type="OrthoDB" id="7179992at2759"/>
<name>A0A5C0E5Y4_GALME</name>
<sequence>MSEDTTIAEKEIHNTLFYCNFFIRNIGLSFIDEIPTTYARKIIVFSSFVVVFCFLVLLLLGQIIFIIILMVNSVSVEQFIGGSNLHVFGYGIMCFGKLLTLWYKKNTFRQVVKELADIWPIVETNPEAVIIKNNSLKTLRSREIAYIAWNVLGVWFFILTPVMLHLYRLARGTPSNLGLVWRLYYPFDATKPFIHEFVYVFEIISGFACVCCMLGSDIFFISMTNHISMLLRLLQDKIKSLGQEDERGSIIQPLDCYDEIVAVVQIHQRLIRYANDLEDAFSAVNLINVLLSSVNICCVMFNIVFLDPLMEVSNKLFLGAALTQMGIVCWYADEIYRASIGVSDAVYESGWYNCNIRCRRALLLMLQRSQRPLYFTALKFNTITLNTYRSVLTTSYSYFTLLYTSYRQD</sequence>
<protein>
    <recommendedName>
        <fullName evidence="9">Odorant receptor</fullName>
    </recommendedName>
</protein>
<keyword evidence="7 9" id="KW-0675">Receptor</keyword>
<reference evidence="10" key="1">
    <citation type="submission" date="2019-02" db="EMBL/GenBank/DDBJ databases">
        <title>Identification of putative chemosensory receptor genes from the antennae of the great wax moth, Galleria mellonella.</title>
        <authorList>
            <person name="Liu S."/>
        </authorList>
    </citation>
    <scope>NUCLEOTIDE SEQUENCE</scope>
    <source>
        <strain evidence="10">HF</strain>
    </source>
</reference>
<evidence type="ECO:0000256" key="3">
    <source>
        <dbReference type="ARBA" id="ARBA00022692"/>
    </source>
</evidence>
<dbReference type="Pfam" id="PF02949">
    <property type="entry name" value="7tm_6"/>
    <property type="match status" value="1"/>
</dbReference>
<feature type="transmembrane region" description="Helical" evidence="9">
    <location>
        <begin position="197"/>
        <end position="222"/>
    </location>
</feature>
<keyword evidence="2 9" id="KW-0716">Sensory transduction</keyword>
<evidence type="ECO:0000256" key="5">
    <source>
        <dbReference type="ARBA" id="ARBA00022989"/>
    </source>
</evidence>
<evidence type="ECO:0000256" key="7">
    <source>
        <dbReference type="ARBA" id="ARBA00023170"/>
    </source>
</evidence>
<accession>A0A5C0E5Y4</accession>
<evidence type="ECO:0000256" key="1">
    <source>
        <dbReference type="ARBA" id="ARBA00004141"/>
    </source>
</evidence>
<keyword evidence="5 9" id="KW-1133">Transmembrane helix</keyword>
<dbReference type="InterPro" id="IPR004117">
    <property type="entry name" value="7tm6_olfct_rcpt"/>
</dbReference>